<protein>
    <recommendedName>
        <fullName evidence="4">Ig-like domain-containing protein</fullName>
    </recommendedName>
</protein>
<dbReference type="EMBL" id="KZ084156">
    <property type="protein sequence ID" value="OSC97153.1"/>
    <property type="molecule type" value="Genomic_DNA"/>
</dbReference>
<evidence type="ECO:0008006" key="4">
    <source>
        <dbReference type="Google" id="ProtNLM"/>
    </source>
</evidence>
<dbReference type="AlphaFoldDB" id="A0A1Y2I8W9"/>
<evidence type="ECO:0000313" key="2">
    <source>
        <dbReference type="EMBL" id="OSC97153.1"/>
    </source>
</evidence>
<dbReference type="Proteomes" id="UP000193067">
    <property type="component" value="Unassembled WGS sequence"/>
</dbReference>
<evidence type="ECO:0000313" key="3">
    <source>
        <dbReference type="Proteomes" id="UP000193067"/>
    </source>
</evidence>
<evidence type="ECO:0000256" key="1">
    <source>
        <dbReference type="SAM" id="SignalP"/>
    </source>
</evidence>
<organism evidence="2 3">
    <name type="scientific">Trametes coccinea (strain BRFM310)</name>
    <name type="common">Pycnoporus coccineus</name>
    <dbReference type="NCBI Taxonomy" id="1353009"/>
    <lineage>
        <taxon>Eukaryota</taxon>
        <taxon>Fungi</taxon>
        <taxon>Dikarya</taxon>
        <taxon>Basidiomycota</taxon>
        <taxon>Agaricomycotina</taxon>
        <taxon>Agaricomycetes</taxon>
        <taxon>Polyporales</taxon>
        <taxon>Polyporaceae</taxon>
        <taxon>Trametes</taxon>
    </lineage>
</organism>
<keyword evidence="3" id="KW-1185">Reference proteome</keyword>
<feature type="chain" id="PRO_5011002871" description="Ig-like domain-containing protein" evidence="1">
    <location>
        <begin position="24"/>
        <end position="194"/>
    </location>
</feature>
<gene>
    <name evidence="2" type="ORF">PYCCODRAFT_1191203</name>
</gene>
<feature type="signal peptide" evidence="1">
    <location>
        <begin position="1"/>
        <end position="23"/>
    </location>
</feature>
<sequence>MGGGGLTALIILGIVPAHHDVSACPGVDAGDQRGGERPVGFEQWLIDGRAARLASPAVEVFSAIYRETTTYLPCILTETLSMSGIKHSHPLPMKFRARLDEGTRRTFRPRGICSVECRRYHRTRYTEYGSPTARWKRRAGSVSLTGTLEEWDARAQARDYELVVSAERSSASYGLGCDSSPRNTNPSWCRTKIR</sequence>
<keyword evidence="1" id="KW-0732">Signal</keyword>
<proteinExistence type="predicted"/>
<reference evidence="2 3" key="1">
    <citation type="journal article" date="2015" name="Biotechnol. Biofuels">
        <title>Enhanced degradation of softwood versus hardwood by the white-rot fungus Pycnoporus coccineus.</title>
        <authorList>
            <person name="Couturier M."/>
            <person name="Navarro D."/>
            <person name="Chevret D."/>
            <person name="Henrissat B."/>
            <person name="Piumi F."/>
            <person name="Ruiz-Duenas F.J."/>
            <person name="Martinez A.T."/>
            <person name="Grigoriev I.V."/>
            <person name="Riley R."/>
            <person name="Lipzen A."/>
            <person name="Berrin J.G."/>
            <person name="Master E.R."/>
            <person name="Rosso M.N."/>
        </authorList>
    </citation>
    <scope>NUCLEOTIDE SEQUENCE [LARGE SCALE GENOMIC DNA]</scope>
    <source>
        <strain evidence="2 3">BRFM310</strain>
    </source>
</reference>
<accession>A0A1Y2I8W9</accession>
<name>A0A1Y2I8W9_TRAC3</name>